<sequence>MKNPKPRTFRYPDDEPTNESLPDRSHSSEGKFWARGGTDDDDEGVGYEDSQIDWSVDSHDRSNMSGGEVAKGFEASYSISYPYSAHPAMYPASLPTQSGQGFVSARTSTESVDDDLSHAYHVTRPRDARSTRSQDENRRQGRLLLVSLLENFCSVYGQSPERNRRLFFIICKTLSAMGVIEEEFIDEMSTVRSAYQRAFRSLFLSALDSIREDPMISEPSHLLITPAPTNTSPDTGPSGTSGSYFPDFRLAPTNSSVPARTVIPTSTWPASLTFEHILNVEDSRYLTDFSETGLIGKGGFASVWRARNKLDGIEYALKKVRLGSADFDGARGKAKNAYDKVFREIKGLARLEHTNVVRYYGSWLEYVAYTPKSANQRGRELHAHTMTDTMTETGDSDEKMDDLNSEFSDNKPRAGAVNSYSGVGTIDDGMMHGLQFDFELADDMAWNREENSYSGVGFMEESAVDENLSIVPKAIPAKSKRPDSSFAIGNGDSTSPVPTTASGSSGKKILSTSLEDDTDEDEVEEIRRRGNTPSPATNGGWSTRKSVRDYFSFSAAMEPRNLMLFIQMQLCFSTLHDYISSRNVEVTRLGEHAGSLDARVNLNLFRGVVRGVAYIHDQGLIHRDLKPSNIFLSVVPDNAVAERDETEANSSGDWEAGARQHEKLTVAFVSENLDRVVPRIGDFGLVTNMEQEVADAEAAWRAASARPSPREPCRCEKSARCAGDRSCPSSRSYPTSYGKTKSTSTRTTGVGTVTYASPEQLANPPCPYNEKSDVYSLGIILFELFYPFATAMERAQALRGLRRGVLPERFVQRWPKESALILWMMAEDPAQRPSAKQLLEIELLTSPDDYTDVDLRARLHEKSRALDAKTKEAEELKRKVEELEKRLQRVEVWDADMANDEMGVGRKSRAGSKKIDDEKEGMINPLPGFLDPLTLEEAVNPAISKYGHVMG</sequence>
<dbReference type="InterPro" id="IPR008271">
    <property type="entry name" value="Ser/Thr_kinase_AS"/>
</dbReference>
<reference evidence="15 16" key="1">
    <citation type="journal article" date="2018" name="New Phytol.">
        <title>Phylogenomics of Endogonaceae and evolution of mycorrhizas within Mucoromycota.</title>
        <authorList>
            <person name="Chang Y."/>
            <person name="Desiro A."/>
            <person name="Na H."/>
            <person name="Sandor L."/>
            <person name="Lipzen A."/>
            <person name="Clum A."/>
            <person name="Barry K."/>
            <person name="Grigoriev I.V."/>
            <person name="Martin F.M."/>
            <person name="Stajich J.E."/>
            <person name="Smith M.E."/>
            <person name="Bonito G."/>
            <person name="Spatafora J.W."/>
        </authorList>
    </citation>
    <scope>NUCLEOTIDE SEQUENCE [LARGE SCALE GENOMIC DNA]</scope>
    <source>
        <strain evidence="15 16">AD002</strain>
    </source>
</reference>
<organism evidence="15 16">
    <name type="scientific">Jimgerdemannia flammicorona</name>
    <dbReference type="NCBI Taxonomy" id="994334"/>
    <lineage>
        <taxon>Eukaryota</taxon>
        <taxon>Fungi</taxon>
        <taxon>Fungi incertae sedis</taxon>
        <taxon>Mucoromycota</taxon>
        <taxon>Mucoromycotina</taxon>
        <taxon>Endogonomycetes</taxon>
        <taxon>Endogonales</taxon>
        <taxon>Endogonaceae</taxon>
        <taxon>Jimgerdemannia</taxon>
    </lineage>
</organism>
<dbReference type="InterPro" id="IPR011009">
    <property type="entry name" value="Kinase-like_dom_sf"/>
</dbReference>
<feature type="compositionally biased region" description="Acidic residues" evidence="13">
    <location>
        <begin position="514"/>
        <end position="524"/>
    </location>
</feature>
<keyword evidence="12" id="KW-0175">Coiled coil</keyword>
<evidence type="ECO:0000256" key="9">
    <source>
        <dbReference type="ARBA" id="ARBA00037982"/>
    </source>
</evidence>
<name>A0A433QCC1_9FUNG</name>
<dbReference type="InterPro" id="IPR050339">
    <property type="entry name" value="CC_SR_Kinase"/>
</dbReference>
<dbReference type="PROSITE" id="PS00108">
    <property type="entry name" value="PROTEIN_KINASE_ST"/>
    <property type="match status" value="1"/>
</dbReference>
<feature type="compositionally biased region" description="Low complexity" evidence="13">
    <location>
        <begin position="228"/>
        <end position="243"/>
    </location>
</feature>
<evidence type="ECO:0000256" key="12">
    <source>
        <dbReference type="SAM" id="Coils"/>
    </source>
</evidence>
<feature type="domain" description="Protein kinase" evidence="14">
    <location>
        <begin position="289"/>
        <end position="844"/>
    </location>
</feature>
<dbReference type="AlphaFoldDB" id="A0A433QCC1"/>
<dbReference type="Gene3D" id="3.30.200.20">
    <property type="entry name" value="Phosphorylase Kinase, domain 1"/>
    <property type="match status" value="1"/>
</dbReference>
<feature type="binding site" evidence="11">
    <location>
        <position position="318"/>
    </location>
    <ligand>
        <name>ATP</name>
        <dbReference type="ChEBI" id="CHEBI:30616"/>
    </ligand>
</feature>
<dbReference type="PROSITE" id="PS00107">
    <property type="entry name" value="PROTEIN_KINASE_ATP"/>
    <property type="match status" value="1"/>
</dbReference>
<evidence type="ECO:0000256" key="4">
    <source>
        <dbReference type="ARBA" id="ARBA00022679"/>
    </source>
</evidence>
<dbReference type="EC" id="2.7.11.1" evidence="1"/>
<evidence type="ECO:0000259" key="14">
    <source>
        <dbReference type="PROSITE" id="PS50011"/>
    </source>
</evidence>
<dbReference type="Proteomes" id="UP000274822">
    <property type="component" value="Unassembled WGS sequence"/>
</dbReference>
<dbReference type="SUPFAM" id="SSF56112">
    <property type="entry name" value="Protein kinase-like (PK-like)"/>
    <property type="match status" value="1"/>
</dbReference>
<feature type="compositionally biased region" description="Polar residues" evidence="13">
    <location>
        <begin position="491"/>
        <end position="513"/>
    </location>
</feature>
<keyword evidence="16" id="KW-1185">Reference proteome</keyword>
<dbReference type="Gene3D" id="1.10.510.10">
    <property type="entry name" value="Transferase(Phosphotransferase) domain 1"/>
    <property type="match status" value="1"/>
</dbReference>
<evidence type="ECO:0000313" key="16">
    <source>
        <dbReference type="Proteomes" id="UP000274822"/>
    </source>
</evidence>
<dbReference type="PANTHER" id="PTHR11042:SF187">
    <property type="entry name" value="EUKARYOTIC TRANSLATION INITIATION FACTOR 2-ALPHA KINASE 2"/>
    <property type="match status" value="1"/>
</dbReference>
<evidence type="ECO:0000256" key="3">
    <source>
        <dbReference type="ARBA" id="ARBA00022553"/>
    </source>
</evidence>
<keyword evidence="3" id="KW-0597">Phosphoprotein</keyword>
<gene>
    <name evidence="15" type="ORF">BC938DRAFT_483326</name>
</gene>
<evidence type="ECO:0000256" key="11">
    <source>
        <dbReference type="PROSITE-ProRule" id="PRU10141"/>
    </source>
</evidence>
<evidence type="ECO:0000256" key="13">
    <source>
        <dbReference type="SAM" id="MobiDB-lite"/>
    </source>
</evidence>
<evidence type="ECO:0000256" key="8">
    <source>
        <dbReference type="ARBA" id="ARBA00023193"/>
    </source>
</evidence>
<dbReference type="SMART" id="SM00220">
    <property type="entry name" value="S_TKc"/>
    <property type="match status" value="1"/>
</dbReference>
<keyword evidence="2" id="KW-0723">Serine/threonine-protein kinase</keyword>
<feature type="region of interest" description="Disordered" evidence="13">
    <location>
        <begin position="222"/>
        <end position="243"/>
    </location>
</feature>
<feature type="compositionally biased region" description="Basic and acidic residues" evidence="13">
    <location>
        <begin position="124"/>
        <end position="137"/>
    </location>
</feature>
<evidence type="ECO:0000256" key="1">
    <source>
        <dbReference type="ARBA" id="ARBA00012513"/>
    </source>
</evidence>
<evidence type="ECO:0000256" key="10">
    <source>
        <dbReference type="ARBA" id="ARBA00042914"/>
    </source>
</evidence>
<feature type="region of interest" description="Disordered" evidence="13">
    <location>
        <begin position="1"/>
        <end position="50"/>
    </location>
</feature>
<comment type="caution">
    <text evidence="15">The sequence shown here is derived from an EMBL/GenBank/DDBJ whole genome shotgun (WGS) entry which is preliminary data.</text>
</comment>
<keyword evidence="5 11" id="KW-0547">Nucleotide-binding</keyword>
<evidence type="ECO:0000313" key="15">
    <source>
        <dbReference type="EMBL" id="RUS27389.1"/>
    </source>
</evidence>
<dbReference type="GO" id="GO:0005524">
    <property type="term" value="F:ATP binding"/>
    <property type="evidence" value="ECO:0007669"/>
    <property type="project" value="UniProtKB-UniRule"/>
</dbReference>
<dbReference type="Pfam" id="PF22949">
    <property type="entry name" value="HRI2_3H"/>
    <property type="match status" value="1"/>
</dbReference>
<keyword evidence="7 11" id="KW-0067">ATP-binding</keyword>
<evidence type="ECO:0000256" key="2">
    <source>
        <dbReference type="ARBA" id="ARBA00022527"/>
    </source>
</evidence>
<dbReference type="PANTHER" id="PTHR11042">
    <property type="entry name" value="EUKARYOTIC TRANSLATION INITIATION FACTOR 2-ALPHA KINASE EIF2-ALPHA KINASE -RELATED"/>
    <property type="match status" value="1"/>
</dbReference>
<dbReference type="InterPro" id="IPR054521">
    <property type="entry name" value="HRI2_3H"/>
</dbReference>
<keyword evidence="4" id="KW-0808">Transferase</keyword>
<protein>
    <recommendedName>
        <fullName evidence="1">non-specific serine/threonine protein kinase</fullName>
        <ecNumber evidence="1">2.7.11.1</ecNumber>
    </recommendedName>
    <alternativeName>
        <fullName evidence="10">Heme-regulated eukaryotic initiation factor eIF-2-alpha kinase</fullName>
    </alternativeName>
</protein>
<dbReference type="EMBL" id="RBNJ01008501">
    <property type="protein sequence ID" value="RUS27389.1"/>
    <property type="molecule type" value="Genomic_DNA"/>
</dbReference>
<feature type="region of interest" description="Disordered" evidence="13">
    <location>
        <begin position="117"/>
        <end position="137"/>
    </location>
</feature>
<dbReference type="GO" id="GO:0017148">
    <property type="term" value="P:negative regulation of translation"/>
    <property type="evidence" value="ECO:0007669"/>
    <property type="project" value="UniProtKB-KW"/>
</dbReference>
<proteinExistence type="inferred from homology"/>
<dbReference type="InterPro" id="IPR017441">
    <property type="entry name" value="Protein_kinase_ATP_BS"/>
</dbReference>
<dbReference type="InterPro" id="IPR000719">
    <property type="entry name" value="Prot_kinase_dom"/>
</dbReference>
<feature type="compositionally biased region" description="Polar residues" evidence="13">
    <location>
        <begin position="531"/>
        <end position="541"/>
    </location>
</feature>
<dbReference type="Pfam" id="PF00069">
    <property type="entry name" value="Pkinase"/>
    <property type="match status" value="3"/>
</dbReference>
<evidence type="ECO:0000256" key="7">
    <source>
        <dbReference type="ARBA" id="ARBA00022840"/>
    </source>
</evidence>
<dbReference type="PROSITE" id="PS50011">
    <property type="entry name" value="PROTEIN_KINASE_DOM"/>
    <property type="match status" value="1"/>
</dbReference>
<evidence type="ECO:0000256" key="5">
    <source>
        <dbReference type="ARBA" id="ARBA00022741"/>
    </source>
</evidence>
<comment type="similarity">
    <text evidence="9">Belongs to the protein kinase superfamily. Ser/Thr protein kinase family. GCN2 subfamily.</text>
</comment>
<keyword evidence="8" id="KW-0652">Protein synthesis inhibitor</keyword>
<dbReference type="GO" id="GO:0005634">
    <property type="term" value="C:nucleus"/>
    <property type="evidence" value="ECO:0007669"/>
    <property type="project" value="TreeGrafter"/>
</dbReference>
<evidence type="ECO:0000256" key="6">
    <source>
        <dbReference type="ARBA" id="ARBA00022777"/>
    </source>
</evidence>
<dbReference type="GO" id="GO:0005737">
    <property type="term" value="C:cytoplasm"/>
    <property type="evidence" value="ECO:0007669"/>
    <property type="project" value="TreeGrafter"/>
</dbReference>
<accession>A0A433QCC1</accession>
<feature type="coiled-coil region" evidence="12">
    <location>
        <begin position="859"/>
        <end position="893"/>
    </location>
</feature>
<feature type="region of interest" description="Disordered" evidence="13">
    <location>
        <begin position="475"/>
        <end position="541"/>
    </location>
</feature>
<keyword evidence="6 15" id="KW-0418">Kinase</keyword>
<dbReference type="GO" id="GO:0004694">
    <property type="term" value="F:eukaryotic translation initiation factor 2alpha kinase activity"/>
    <property type="evidence" value="ECO:0007669"/>
    <property type="project" value="TreeGrafter"/>
</dbReference>